<dbReference type="Gene3D" id="3.30.70.3110">
    <property type="match status" value="1"/>
</dbReference>
<evidence type="ECO:0000259" key="4">
    <source>
        <dbReference type="SMART" id="SM00662"/>
    </source>
</evidence>
<dbReference type="HAMAP" id="MF_00320">
    <property type="entry name" value="RNApol_arch_Rpo3"/>
    <property type="match status" value="1"/>
</dbReference>
<name>A0A177EBD7_9MICR</name>
<keyword evidence="6" id="KW-1185">Reference proteome</keyword>
<dbReference type="GO" id="GO:0003677">
    <property type="term" value="F:DNA binding"/>
    <property type="evidence" value="ECO:0007669"/>
    <property type="project" value="InterPro"/>
</dbReference>
<dbReference type="PANTHER" id="PTHR11800">
    <property type="entry name" value="DNA-DIRECTED RNA POLYMERASE"/>
    <property type="match status" value="1"/>
</dbReference>
<dbReference type="NCBIfam" id="NF001988">
    <property type="entry name" value="PRK00783.1"/>
    <property type="match status" value="1"/>
</dbReference>
<dbReference type="AlphaFoldDB" id="A0A177EBD7"/>
<dbReference type="PANTHER" id="PTHR11800:SF13">
    <property type="entry name" value="DNA-DIRECTED RNA POLYMERASES I AND III SUBUNIT RPAC1"/>
    <property type="match status" value="1"/>
</dbReference>
<dbReference type="Proteomes" id="UP000185944">
    <property type="component" value="Unassembled WGS sequence"/>
</dbReference>
<dbReference type="GO" id="GO:0005666">
    <property type="term" value="C:RNA polymerase III complex"/>
    <property type="evidence" value="ECO:0007669"/>
    <property type="project" value="TreeGrafter"/>
</dbReference>
<dbReference type="GO" id="GO:0005736">
    <property type="term" value="C:RNA polymerase I complex"/>
    <property type="evidence" value="ECO:0007669"/>
    <property type="project" value="TreeGrafter"/>
</dbReference>
<dbReference type="InterPro" id="IPR036643">
    <property type="entry name" value="RNApol_insert_sf"/>
</dbReference>
<dbReference type="InterPro" id="IPR011262">
    <property type="entry name" value="DNA-dir_RNA_pol_insert"/>
</dbReference>
<keyword evidence="2" id="KW-0804">Transcription</keyword>
<comment type="similarity">
    <text evidence="3">Belongs to the archaeal Rpo3/eukaryotic RPB3 RNA polymerase subunit family.</text>
</comment>
<gene>
    <name evidence="5" type="ORF">NEDG_00960</name>
</gene>
<dbReference type="RefSeq" id="XP_067543566.1">
    <property type="nucleotide sequence ID" value="XM_067688378.1"/>
</dbReference>
<dbReference type="OrthoDB" id="270173at2759"/>
<dbReference type="Gene3D" id="3.30.1360.10">
    <property type="entry name" value="RNA polymerase, RBP11-like subunit"/>
    <property type="match status" value="1"/>
</dbReference>
<dbReference type="VEuPathDB" id="MicrosporidiaDB:NEDG_00960"/>
<sequence>MDAYLKNIAVKEIEASSDTLTLRVDNVDASAMNAIRRTILSDTPTIAIEWVFIKENSSVMADEILAHRLGLVPVLANPDEFASICRETFNPETDAPIESTIQFELFFSNTTATIVSVYSNDVKCTSHPHISLKPRVLITKLAPGQEIQAKMTAIKDVGREHSKWMPVSSCYYRCIKKVSLPYPAMLPELAKYFRSGLIETDAGMEIDENTLQINQDIARYHPEVQIETVEASFIFEIETIVLPPKQILKNSLSILQSKLNNLLEEAYTTRKQ</sequence>
<evidence type="ECO:0000256" key="2">
    <source>
        <dbReference type="ARBA" id="ARBA00023163"/>
    </source>
</evidence>
<dbReference type="GO" id="GO:0003899">
    <property type="term" value="F:DNA-directed RNA polymerase activity"/>
    <property type="evidence" value="ECO:0007669"/>
    <property type="project" value="InterPro"/>
</dbReference>
<proteinExistence type="inferred from homology"/>
<dbReference type="Pfam" id="PF01193">
    <property type="entry name" value="RNA_pol_L"/>
    <property type="match status" value="1"/>
</dbReference>
<dbReference type="STRING" id="1805483.A0A177EBD7"/>
<organism evidence="5 6">
    <name type="scientific">Nematocida displodere</name>
    <dbReference type="NCBI Taxonomy" id="1805483"/>
    <lineage>
        <taxon>Eukaryota</taxon>
        <taxon>Fungi</taxon>
        <taxon>Fungi incertae sedis</taxon>
        <taxon>Microsporidia</taxon>
        <taxon>Nematocida</taxon>
    </lineage>
</organism>
<dbReference type="EMBL" id="LTDL01000042">
    <property type="protein sequence ID" value="OAG28821.1"/>
    <property type="molecule type" value="Genomic_DNA"/>
</dbReference>
<dbReference type="SMART" id="SM00662">
    <property type="entry name" value="RPOLD"/>
    <property type="match status" value="1"/>
</dbReference>
<evidence type="ECO:0000313" key="6">
    <source>
        <dbReference type="Proteomes" id="UP000185944"/>
    </source>
</evidence>
<dbReference type="SUPFAM" id="SSF55257">
    <property type="entry name" value="RBP11-like subunits of RNA polymerase"/>
    <property type="match status" value="1"/>
</dbReference>
<dbReference type="InterPro" id="IPR050518">
    <property type="entry name" value="Rpo3/RPB3_RNA_Pol_subunit"/>
</dbReference>
<dbReference type="GO" id="GO:0046983">
    <property type="term" value="F:protein dimerization activity"/>
    <property type="evidence" value="ECO:0007669"/>
    <property type="project" value="InterPro"/>
</dbReference>
<dbReference type="GO" id="GO:0055029">
    <property type="term" value="C:nuclear DNA-directed RNA polymerase complex"/>
    <property type="evidence" value="ECO:0007669"/>
    <property type="project" value="UniProtKB-ARBA"/>
</dbReference>
<dbReference type="Gene3D" id="2.170.120.12">
    <property type="entry name" value="DNA-directed RNA polymerase, insert domain"/>
    <property type="match status" value="1"/>
</dbReference>
<dbReference type="InterPro" id="IPR022842">
    <property type="entry name" value="RNAP_Rpo3/Rpb3/RPAC1"/>
</dbReference>
<evidence type="ECO:0000256" key="1">
    <source>
        <dbReference type="ARBA" id="ARBA00022478"/>
    </source>
</evidence>
<dbReference type="PROSITE" id="PS00446">
    <property type="entry name" value="RNA_POL_D_30KD"/>
    <property type="match status" value="1"/>
</dbReference>
<protein>
    <submittedName>
        <fullName evidence="5">DNA-directed RNA polymerases I and III subunit RPAC1</fullName>
    </submittedName>
</protein>
<dbReference type="Pfam" id="PF01000">
    <property type="entry name" value="RNA_pol_A_bac"/>
    <property type="match status" value="1"/>
</dbReference>
<reference evidence="5 6" key="1">
    <citation type="submission" date="2016-02" db="EMBL/GenBank/DDBJ databases">
        <title>Discovery of a natural microsporidian pathogen with a broad tissue tropism in Caenorhabditis elegans.</title>
        <authorList>
            <person name="Luallen R.J."/>
            <person name="Reinke A.W."/>
            <person name="Tong L."/>
            <person name="Botts M.R."/>
            <person name="Felix M.-A."/>
            <person name="Troemel E.R."/>
        </authorList>
    </citation>
    <scope>NUCLEOTIDE SEQUENCE [LARGE SCALE GENOMIC DNA]</scope>
    <source>
        <strain evidence="5 6">JUm2807</strain>
    </source>
</reference>
<comment type="caution">
    <text evidence="5">The sequence shown here is derived from an EMBL/GenBank/DDBJ whole genome shotgun (WGS) entry which is preliminary data.</text>
</comment>
<accession>A0A177EBD7</accession>
<dbReference type="InterPro" id="IPR036603">
    <property type="entry name" value="RBP11-like"/>
</dbReference>
<keyword evidence="1 5" id="KW-0240">DNA-directed RNA polymerase</keyword>
<dbReference type="SUPFAM" id="SSF56553">
    <property type="entry name" value="Insert subdomain of RNA polymerase alpha subunit"/>
    <property type="match status" value="1"/>
</dbReference>
<dbReference type="InterPro" id="IPR011263">
    <property type="entry name" value="DNA-dir_RNA_pol_RpoA/D/Rpb3"/>
</dbReference>
<dbReference type="GeneID" id="93647310"/>
<dbReference type="GO" id="GO:0006351">
    <property type="term" value="P:DNA-templated transcription"/>
    <property type="evidence" value="ECO:0007669"/>
    <property type="project" value="InterPro"/>
</dbReference>
<feature type="domain" description="DNA-directed RNA polymerase RpoA/D/Rpb3-type" evidence="4">
    <location>
        <begin position="19"/>
        <end position="265"/>
    </location>
</feature>
<dbReference type="InterPro" id="IPR001514">
    <property type="entry name" value="DNA-dir_RNA_pol_30-40kDasu_CS"/>
</dbReference>
<evidence type="ECO:0000313" key="5">
    <source>
        <dbReference type="EMBL" id="OAG28821.1"/>
    </source>
</evidence>
<evidence type="ECO:0000256" key="3">
    <source>
        <dbReference type="ARBA" id="ARBA00025804"/>
    </source>
</evidence>